<dbReference type="InterPro" id="IPR007024">
    <property type="entry name" value="BLUF_domain"/>
</dbReference>
<proteinExistence type="predicted"/>
<evidence type="ECO:0000313" key="2">
    <source>
        <dbReference type="EMBL" id="AZQ62835.1"/>
    </source>
</evidence>
<dbReference type="InterPro" id="IPR036046">
    <property type="entry name" value="Acylphosphatase-like_dom_sf"/>
</dbReference>
<dbReference type="Pfam" id="PF04940">
    <property type="entry name" value="BLUF"/>
    <property type="match status" value="1"/>
</dbReference>
<dbReference type="SUPFAM" id="SSF54975">
    <property type="entry name" value="Acylphosphatase/BLUF domain-like"/>
    <property type="match status" value="1"/>
</dbReference>
<dbReference type="Gene3D" id="3.30.70.100">
    <property type="match status" value="1"/>
</dbReference>
<keyword evidence="3" id="KW-1185">Reference proteome</keyword>
<name>A0A3Q9FNN7_9BACT</name>
<dbReference type="SMART" id="SM01034">
    <property type="entry name" value="BLUF"/>
    <property type="match status" value="1"/>
</dbReference>
<dbReference type="Proteomes" id="UP000267268">
    <property type="component" value="Chromosome 1"/>
</dbReference>
<gene>
    <name evidence="2" type="ORF">EI427_11500</name>
</gene>
<dbReference type="OrthoDB" id="1122028at2"/>
<dbReference type="GO" id="GO:0009882">
    <property type="term" value="F:blue light photoreceptor activity"/>
    <property type="evidence" value="ECO:0007669"/>
    <property type="project" value="InterPro"/>
</dbReference>
<dbReference type="EMBL" id="CP034562">
    <property type="protein sequence ID" value="AZQ62835.1"/>
    <property type="molecule type" value="Genomic_DNA"/>
</dbReference>
<evidence type="ECO:0000313" key="3">
    <source>
        <dbReference type="Proteomes" id="UP000267268"/>
    </source>
</evidence>
<reference evidence="2 3" key="1">
    <citation type="submission" date="2018-12" db="EMBL/GenBank/DDBJ databases">
        <title>Flammeovirga pectinis sp. nov., isolated from the gut of the Korean scallop, Patinopecten yessoensis.</title>
        <authorList>
            <person name="Bae J.-W."/>
            <person name="Jeong Y.-S."/>
            <person name="Kang W."/>
        </authorList>
    </citation>
    <scope>NUCLEOTIDE SEQUENCE [LARGE SCALE GENOMIC DNA]</scope>
    <source>
        <strain evidence="2 3">L12M1</strain>
    </source>
</reference>
<protein>
    <submittedName>
        <fullName evidence="2">BLUF domain-containing protein</fullName>
    </submittedName>
</protein>
<sequence length="158" mass="18919">MMFLFFTLIIRFMYCLCYTSKKTASFDINELKEILVKSRINNEKKDITGILLLIDDLFIQILEGEQNDLDELYDVIKKDDRHDYIQKIYSGEIATRNFLTWSMGFQQVTWEDLEELGMERLHDKSLSLSEYFRHKSHYLIEVIKEFNKSSELKLNLPK</sequence>
<dbReference type="GO" id="GO:0071949">
    <property type="term" value="F:FAD binding"/>
    <property type="evidence" value="ECO:0007669"/>
    <property type="project" value="InterPro"/>
</dbReference>
<feature type="domain" description="BLUF" evidence="1">
    <location>
        <begin position="13"/>
        <end position="104"/>
    </location>
</feature>
<organism evidence="2 3">
    <name type="scientific">Flammeovirga pectinis</name>
    <dbReference type="NCBI Taxonomy" id="2494373"/>
    <lineage>
        <taxon>Bacteria</taxon>
        <taxon>Pseudomonadati</taxon>
        <taxon>Bacteroidota</taxon>
        <taxon>Cytophagia</taxon>
        <taxon>Cytophagales</taxon>
        <taxon>Flammeovirgaceae</taxon>
        <taxon>Flammeovirga</taxon>
    </lineage>
</organism>
<dbReference type="AlphaFoldDB" id="A0A3Q9FNN7"/>
<evidence type="ECO:0000259" key="1">
    <source>
        <dbReference type="PROSITE" id="PS50925"/>
    </source>
</evidence>
<dbReference type="PROSITE" id="PS50925">
    <property type="entry name" value="BLUF"/>
    <property type="match status" value="1"/>
</dbReference>
<accession>A0A3Q9FNN7</accession>
<dbReference type="KEGG" id="fll:EI427_11500"/>